<evidence type="ECO:0000313" key="2">
    <source>
        <dbReference type="Proteomes" id="UP001347796"/>
    </source>
</evidence>
<accession>A0AAN8K3Y9</accession>
<protein>
    <submittedName>
        <fullName evidence="1">Uncharacterized protein</fullName>
    </submittedName>
</protein>
<dbReference type="EMBL" id="JAZGQO010000003">
    <property type="protein sequence ID" value="KAK6188838.1"/>
    <property type="molecule type" value="Genomic_DNA"/>
</dbReference>
<reference evidence="1 2" key="1">
    <citation type="submission" date="2024-01" db="EMBL/GenBank/DDBJ databases">
        <title>The genome of the rayed Mediterranean limpet Patella caerulea (Linnaeus, 1758).</title>
        <authorList>
            <person name="Anh-Thu Weber A."/>
            <person name="Halstead-Nussloch G."/>
        </authorList>
    </citation>
    <scope>NUCLEOTIDE SEQUENCE [LARGE SCALE GENOMIC DNA]</scope>
    <source>
        <strain evidence="1">AATW-2023a</strain>
        <tissue evidence="1">Whole specimen</tissue>
    </source>
</reference>
<name>A0AAN8K3Y9_PATCE</name>
<dbReference type="AlphaFoldDB" id="A0AAN8K3Y9"/>
<gene>
    <name evidence="1" type="ORF">SNE40_004936</name>
</gene>
<organism evidence="1 2">
    <name type="scientific">Patella caerulea</name>
    <name type="common">Rayed Mediterranean limpet</name>
    <dbReference type="NCBI Taxonomy" id="87958"/>
    <lineage>
        <taxon>Eukaryota</taxon>
        <taxon>Metazoa</taxon>
        <taxon>Spiralia</taxon>
        <taxon>Lophotrochozoa</taxon>
        <taxon>Mollusca</taxon>
        <taxon>Gastropoda</taxon>
        <taxon>Patellogastropoda</taxon>
        <taxon>Patelloidea</taxon>
        <taxon>Patellidae</taxon>
        <taxon>Patella</taxon>
    </lineage>
</organism>
<dbReference type="Proteomes" id="UP001347796">
    <property type="component" value="Unassembled WGS sequence"/>
</dbReference>
<comment type="caution">
    <text evidence="1">The sequence shown here is derived from an EMBL/GenBank/DDBJ whole genome shotgun (WGS) entry which is preliminary data.</text>
</comment>
<proteinExistence type="predicted"/>
<keyword evidence="2" id="KW-1185">Reference proteome</keyword>
<evidence type="ECO:0000313" key="1">
    <source>
        <dbReference type="EMBL" id="KAK6188838.1"/>
    </source>
</evidence>
<sequence>MFTAGCKTKGSGCSFAVGISSSVTPQILINTLHDHGLCSSYAEVLNFESCAAAQTPKTADIDTDSDSPVQVMLGDIHFRQYGCDYADRSPWTLDGKTSLHAMGITPSIRSKVMIRRDGPKAARSAVDILHYDILSKNNPMLYCKLALINMENLVAKLDLLLKIGRSLRPNAPGWSGVMQAVSDGTHAGKATVRFLLW</sequence>